<dbReference type="PANTHER" id="PTHR32063:SF34">
    <property type="entry name" value="MULTIDRUG RESISTANCE PROTEIN MDTC"/>
    <property type="match status" value="1"/>
</dbReference>
<evidence type="ECO:0000256" key="8">
    <source>
        <dbReference type="SAM" id="Phobius"/>
    </source>
</evidence>
<keyword evidence="7 8" id="KW-0472">Membrane</keyword>
<dbReference type="PANTHER" id="PTHR32063">
    <property type="match status" value="1"/>
</dbReference>
<keyword evidence="6 8" id="KW-1133">Transmembrane helix</keyword>
<dbReference type="InterPro" id="IPR001036">
    <property type="entry name" value="Acrflvin-R"/>
</dbReference>
<keyword evidence="2" id="KW-0813">Transport</keyword>
<evidence type="ECO:0000256" key="4">
    <source>
        <dbReference type="ARBA" id="ARBA00022519"/>
    </source>
</evidence>
<dbReference type="SUPFAM" id="SSF82866">
    <property type="entry name" value="Multidrug efflux transporter AcrB transmembrane domain"/>
    <property type="match status" value="2"/>
</dbReference>
<dbReference type="AlphaFoldDB" id="A0A4S3KPD1"/>
<dbReference type="Gene3D" id="1.20.1640.10">
    <property type="entry name" value="Multidrug efflux transporter AcrB transmembrane domain"/>
    <property type="match status" value="2"/>
</dbReference>
<evidence type="ECO:0000313" key="9">
    <source>
        <dbReference type="EMBL" id="THD10809.1"/>
    </source>
</evidence>
<feature type="transmembrane region" description="Helical" evidence="8">
    <location>
        <begin position="988"/>
        <end position="1014"/>
    </location>
</feature>
<dbReference type="Gene3D" id="3.30.70.1320">
    <property type="entry name" value="Multidrug efflux transporter AcrB pore domain like"/>
    <property type="match status" value="1"/>
</dbReference>
<feature type="transmembrane region" description="Helical" evidence="8">
    <location>
        <begin position="859"/>
        <end position="877"/>
    </location>
</feature>
<feature type="transmembrane region" description="Helical" evidence="8">
    <location>
        <begin position="431"/>
        <end position="451"/>
    </location>
</feature>
<dbReference type="SUPFAM" id="SSF82714">
    <property type="entry name" value="Multidrug efflux transporter AcrB TolC docking domain, DN and DC subdomains"/>
    <property type="match status" value="2"/>
</dbReference>
<dbReference type="PRINTS" id="PR00702">
    <property type="entry name" value="ACRIFLAVINRP"/>
</dbReference>
<keyword evidence="5 8" id="KW-0812">Transmembrane</keyword>
<feature type="transmembrane region" description="Helical" evidence="8">
    <location>
        <begin position="530"/>
        <end position="549"/>
    </location>
</feature>
<accession>A0A4S3KPD1</accession>
<feature type="transmembrane region" description="Helical" evidence="8">
    <location>
        <begin position="334"/>
        <end position="353"/>
    </location>
</feature>
<dbReference type="GO" id="GO:0042910">
    <property type="term" value="F:xenobiotic transmembrane transporter activity"/>
    <property type="evidence" value="ECO:0007669"/>
    <property type="project" value="TreeGrafter"/>
</dbReference>
<protein>
    <submittedName>
        <fullName evidence="9">Acriflavin resistance protein</fullName>
    </submittedName>
</protein>
<dbReference type="Pfam" id="PF00873">
    <property type="entry name" value="ACR_tran"/>
    <property type="match status" value="1"/>
</dbReference>
<dbReference type="SUPFAM" id="SSF82693">
    <property type="entry name" value="Multidrug efflux transporter AcrB pore domain, PN1, PN2, PC1 and PC2 subdomains"/>
    <property type="match status" value="3"/>
</dbReference>
<dbReference type="Gene3D" id="3.30.70.1430">
    <property type="entry name" value="Multidrug efflux transporter AcrB pore domain"/>
    <property type="match status" value="2"/>
</dbReference>
<comment type="caution">
    <text evidence="9">The sequence shown here is derived from an EMBL/GenBank/DDBJ whole genome shotgun (WGS) entry which is preliminary data.</text>
</comment>
<feature type="transmembrane region" description="Helical" evidence="8">
    <location>
        <begin position="957"/>
        <end position="976"/>
    </location>
</feature>
<dbReference type="Gene3D" id="3.30.2090.10">
    <property type="entry name" value="Multidrug efflux transporter AcrB TolC docking domain, DN and DC subdomains"/>
    <property type="match status" value="2"/>
</dbReference>
<evidence type="ECO:0000256" key="2">
    <source>
        <dbReference type="ARBA" id="ARBA00022448"/>
    </source>
</evidence>
<feature type="transmembrane region" description="Helical" evidence="8">
    <location>
        <begin position="12"/>
        <end position="32"/>
    </location>
</feature>
<comment type="subcellular location">
    <subcellularLocation>
        <location evidence="1">Cell inner membrane</location>
        <topology evidence="1">Multi-pass membrane protein</topology>
    </subcellularLocation>
</comment>
<dbReference type="GO" id="GO:0005886">
    <property type="term" value="C:plasma membrane"/>
    <property type="evidence" value="ECO:0007669"/>
    <property type="project" value="UniProtKB-SubCell"/>
</dbReference>
<feature type="transmembrane region" description="Helical" evidence="8">
    <location>
        <begin position="910"/>
        <end position="936"/>
    </location>
</feature>
<feature type="transmembrane region" description="Helical" evidence="8">
    <location>
        <begin position="463"/>
        <end position="481"/>
    </location>
</feature>
<reference evidence="9 10" key="1">
    <citation type="submission" date="2017-02" db="EMBL/GenBank/DDBJ databases">
        <title>Whole genome sequencing of Metallibacterium scheffleri DSM 24874 (T).</title>
        <authorList>
            <person name="Kumar S."/>
            <person name="Patil P."/>
            <person name="Patil P.B."/>
        </authorList>
    </citation>
    <scope>NUCLEOTIDE SEQUENCE [LARGE SCALE GENOMIC DNA]</scope>
    <source>
        <strain evidence="9 10">DSM 24874</strain>
    </source>
</reference>
<keyword evidence="3" id="KW-1003">Cell membrane</keyword>
<feature type="transmembrane region" description="Helical" evidence="8">
    <location>
        <begin position="360"/>
        <end position="381"/>
    </location>
</feature>
<organism evidence="9 10">
    <name type="scientific">Metallibacterium scheffleri</name>
    <dbReference type="NCBI Taxonomy" id="993689"/>
    <lineage>
        <taxon>Bacteria</taxon>
        <taxon>Pseudomonadati</taxon>
        <taxon>Pseudomonadota</taxon>
        <taxon>Gammaproteobacteria</taxon>
        <taxon>Lysobacterales</taxon>
        <taxon>Rhodanobacteraceae</taxon>
        <taxon>Metallibacterium</taxon>
    </lineage>
</organism>
<name>A0A4S3KPD1_9GAMM</name>
<dbReference type="OrthoDB" id="9757904at2"/>
<dbReference type="Gene3D" id="3.30.70.1440">
    <property type="entry name" value="Multidrug efflux transporter AcrB pore domain"/>
    <property type="match status" value="1"/>
</dbReference>
<dbReference type="RefSeq" id="WP_081126736.1">
    <property type="nucleotide sequence ID" value="NZ_DAHXOC010000020.1"/>
</dbReference>
<dbReference type="InterPro" id="IPR027463">
    <property type="entry name" value="AcrB_DN_DC_subdom"/>
</dbReference>
<evidence type="ECO:0000256" key="5">
    <source>
        <dbReference type="ARBA" id="ARBA00022692"/>
    </source>
</evidence>
<evidence type="ECO:0000256" key="7">
    <source>
        <dbReference type="ARBA" id="ARBA00023136"/>
    </source>
</evidence>
<keyword evidence="10" id="KW-1185">Reference proteome</keyword>
<evidence type="ECO:0000256" key="6">
    <source>
        <dbReference type="ARBA" id="ARBA00022989"/>
    </source>
</evidence>
<dbReference type="EMBL" id="MWQO01000021">
    <property type="protein sequence ID" value="THD10809.1"/>
    <property type="molecule type" value="Genomic_DNA"/>
</dbReference>
<evidence type="ECO:0000313" key="10">
    <source>
        <dbReference type="Proteomes" id="UP000307749"/>
    </source>
</evidence>
<evidence type="ECO:0000256" key="1">
    <source>
        <dbReference type="ARBA" id="ARBA00004429"/>
    </source>
</evidence>
<proteinExistence type="predicted"/>
<dbReference type="STRING" id="993689.GCA_002077135_00503"/>
<keyword evidence="4" id="KW-0997">Cell inner membrane</keyword>
<sequence length="1040" mass="110997">MNISAPFIKRPVGTSLLAAGVLVIGMICYFLLGVAPLPNLEFPAIFVQASVPGADARNMANTVAAPLERHLGQISGIDTMNSFSSEGSSFIVMLYNVGTNIDNKARDVQAAINAAAPDLPSSLRVPPIYRKANPNNAPVLILALTGTTQPLSQLYNYADTTLSPRISQIPGVAQVDINGGATPAVRVDLNLRAMAAMGLTGDQVRNALVAANVIEPMGYLSDGHTQLAINANTSMTQPDQFADAIVAVRNGVPVRLKDIAHVYSGQQDQYQAAWYNGQRAILLMIRKQADANVIAIVDQVRALLPQLTPDLPAGVKLTPFFDRTPTIRASVDEVQITLLISLGLVIMVMLLFLRRWAPTLIAALAAPLSVTGAFIVMYVLGYTLDNFSLMALVIAIGFVVDDAIVVIENIHRHLEKGLSPMDAALAGTREVGFTVVSITASLVAVFAPLLFMTGFFGMLFREFSITLVAAILISALVSLTLTPSLCGQFLHAHPPAAEASRLGRKLEAFHAGMRARYAKALEWALRHPRLMAAQVPLLLVLTIALMVVIPKSFFPQQDTGAIQGSTQAGADISPAVMMQLQQRVAKIVQQNPSVDSVGSRLGSWHGSGNTGTLLINLKPLGDGRSLTTEQVMNQLRLATAHVPGISVFLRPVQDIGGPGGGNSKTLYSYNLKGDNYAELEAWTPKLAAAMRKSKIFTDVSTSLDGSGLRETLHINRNTAARLGIGIGAIDGALYDAFGQRQISTIYTDMNQYQVVLNAMPSMAATPESIKRLYVQSSSGGMVPMTALATITPGLAPTEVDHEGQFPVVSVSFNLAPGVAMSAGYAAINQLMKDLRLPGDIHGGFGGDFRRFTEQQNSTPLLLLGALLAVYIVLGMLYENLIHPITILSTLPAAGFGAMLALLITNTELSVVSIIAIVLLIGIVKKNAIMMVDFALAAERERGLAPIDAIREACLVRFRPIMMTTMVAMLSALPLAIGFGSGAELRRPLGIALVGGLLFSQALTLLSTPAIYLLFDRASQRRRARRAARHAARAARQPLAS</sequence>
<gene>
    <name evidence="9" type="ORF">B1806_06635</name>
</gene>
<evidence type="ECO:0000256" key="3">
    <source>
        <dbReference type="ARBA" id="ARBA00022475"/>
    </source>
</evidence>
<dbReference type="FunFam" id="1.20.1640.10:FF:000001">
    <property type="entry name" value="Efflux pump membrane transporter"/>
    <property type="match status" value="1"/>
</dbReference>
<dbReference type="Proteomes" id="UP000307749">
    <property type="component" value="Unassembled WGS sequence"/>
</dbReference>